<organism evidence="1 2">
    <name type="scientific">Haemonchus contortus</name>
    <name type="common">Barber pole worm</name>
    <dbReference type="NCBI Taxonomy" id="6289"/>
    <lineage>
        <taxon>Eukaryota</taxon>
        <taxon>Metazoa</taxon>
        <taxon>Ecdysozoa</taxon>
        <taxon>Nematoda</taxon>
        <taxon>Chromadorea</taxon>
        <taxon>Rhabditida</taxon>
        <taxon>Rhabditina</taxon>
        <taxon>Rhabditomorpha</taxon>
        <taxon>Strongyloidea</taxon>
        <taxon>Trichostrongylidae</taxon>
        <taxon>Haemonchus</taxon>
    </lineage>
</organism>
<keyword evidence="1" id="KW-1185">Reference proteome</keyword>
<dbReference type="Proteomes" id="UP000025227">
    <property type="component" value="Unplaced"/>
</dbReference>
<evidence type="ECO:0000313" key="2">
    <source>
        <dbReference type="WBParaSite" id="HCON_00132230-00001"/>
    </source>
</evidence>
<protein>
    <submittedName>
        <fullName evidence="2">Aldedh domain-containing protein</fullName>
    </submittedName>
</protein>
<proteinExistence type="predicted"/>
<dbReference type="OrthoDB" id="5838762at2759"/>
<evidence type="ECO:0000313" key="1">
    <source>
        <dbReference type="Proteomes" id="UP000025227"/>
    </source>
</evidence>
<dbReference type="OMA" id="NEHEAPI"/>
<sequence length="144" mass="16169">MKPTIAVHASDGATTPLPIHRLRSTSTPPFTTIMLSSSASDSLMIYMKNEVGVAIPIYVKTTDKVEKIYMEAAHTRAINRGSLRGKAFYHKGRRLYPEDVIGDVGIAFYDTVRLKAVEEPQSEKEINQQMEFYPLTNEHEAPIE</sequence>
<accession>A0A7I4YSM9</accession>
<reference evidence="2" key="1">
    <citation type="submission" date="2020-12" db="UniProtKB">
        <authorList>
            <consortium name="WormBaseParasite"/>
        </authorList>
    </citation>
    <scope>IDENTIFICATION</scope>
    <source>
        <strain evidence="2">MHco3</strain>
    </source>
</reference>
<dbReference type="WBParaSite" id="HCON_00132230-00001">
    <property type="protein sequence ID" value="HCON_00132230-00001"/>
    <property type="gene ID" value="HCON_00132230"/>
</dbReference>
<name>A0A7I4YSM9_HAECO</name>
<dbReference type="AlphaFoldDB" id="A0A7I4YSM9"/>